<dbReference type="EMBL" id="CAEMXZ010000208">
    <property type="protein sequence ID" value="CAB4324739.1"/>
    <property type="molecule type" value="Genomic_DNA"/>
</dbReference>
<feature type="domain" description="Macro" evidence="1">
    <location>
        <begin position="1"/>
        <end position="179"/>
    </location>
</feature>
<accession>A0A6J5YM08</accession>
<reference evidence="2" key="1">
    <citation type="submission" date="2020-05" db="EMBL/GenBank/DDBJ databases">
        <authorList>
            <person name="Chiriac C."/>
            <person name="Salcher M."/>
            <person name="Ghai R."/>
            <person name="Kavagutti S V."/>
        </authorList>
    </citation>
    <scope>NUCLEOTIDE SEQUENCE</scope>
</reference>
<dbReference type="AlphaFoldDB" id="A0A6J5YM08"/>
<dbReference type="PROSITE" id="PS51154">
    <property type="entry name" value="MACRO"/>
    <property type="match status" value="1"/>
</dbReference>
<dbReference type="SUPFAM" id="SSF52949">
    <property type="entry name" value="Macro domain-like"/>
    <property type="match status" value="1"/>
</dbReference>
<sequence>MAEVSVVIGDITTLAVDVIVNAANEQLFAGGGVCGAIFDAAGYEWLTASCQQIGSCPTGSAVITPAHGLAANGVRHIVHAVGPIWDLDDGEGEEVAARLLDAQLAGAYRSSLELAGAAGARSIAFPAISTGIFGFPAERAAEIAVRTCVEFDGDLDEIVLVAFDEPTLTVLKEELEVKQSKDLSS</sequence>
<protein>
    <submittedName>
        <fullName evidence="2">Unannotated protein</fullName>
    </submittedName>
</protein>
<name>A0A6J5YM08_9ZZZZ</name>
<evidence type="ECO:0000313" key="2">
    <source>
        <dbReference type="EMBL" id="CAB4324739.1"/>
    </source>
</evidence>
<organism evidence="2">
    <name type="scientific">freshwater metagenome</name>
    <dbReference type="NCBI Taxonomy" id="449393"/>
    <lineage>
        <taxon>unclassified sequences</taxon>
        <taxon>metagenomes</taxon>
        <taxon>ecological metagenomes</taxon>
    </lineage>
</organism>
<dbReference type="InterPro" id="IPR002589">
    <property type="entry name" value="Macro_dom"/>
</dbReference>
<evidence type="ECO:0000259" key="1">
    <source>
        <dbReference type="PROSITE" id="PS51154"/>
    </source>
</evidence>
<proteinExistence type="predicted"/>
<dbReference type="SMART" id="SM00506">
    <property type="entry name" value="A1pp"/>
    <property type="match status" value="1"/>
</dbReference>
<dbReference type="InterPro" id="IPR043472">
    <property type="entry name" value="Macro_dom-like"/>
</dbReference>
<dbReference type="PANTHER" id="PTHR11106">
    <property type="entry name" value="GANGLIOSIDE INDUCED DIFFERENTIATION ASSOCIATED PROTEIN 2-RELATED"/>
    <property type="match status" value="1"/>
</dbReference>
<gene>
    <name evidence="2" type="ORF">UFOPK1392_02515</name>
</gene>
<dbReference type="Gene3D" id="3.40.220.10">
    <property type="entry name" value="Leucine Aminopeptidase, subunit E, domain 1"/>
    <property type="match status" value="1"/>
</dbReference>
<dbReference type="PANTHER" id="PTHR11106:SF27">
    <property type="entry name" value="MACRO DOMAIN-CONTAINING PROTEIN"/>
    <property type="match status" value="1"/>
</dbReference>
<dbReference type="Pfam" id="PF01661">
    <property type="entry name" value="Macro"/>
    <property type="match status" value="1"/>
</dbReference>